<dbReference type="AlphaFoldDB" id="A0AB34GT27"/>
<comment type="caution">
    <text evidence="2">The sequence shown here is derived from an EMBL/GenBank/DDBJ whole genome shotgun (WGS) entry which is preliminary data.</text>
</comment>
<evidence type="ECO:0000313" key="2">
    <source>
        <dbReference type="EMBL" id="KAJ8781956.1"/>
    </source>
</evidence>
<feature type="region of interest" description="Disordered" evidence="1">
    <location>
        <begin position="1"/>
        <end position="33"/>
    </location>
</feature>
<reference evidence="2 3" key="1">
    <citation type="submission" date="2022-11" db="EMBL/GenBank/DDBJ databases">
        <title>Whole genome sequence of Eschrichtius robustus ER-17-0199.</title>
        <authorList>
            <person name="Bruniche-Olsen A."/>
            <person name="Black A.N."/>
            <person name="Fields C.J."/>
            <person name="Walden K."/>
            <person name="Dewoody J.A."/>
        </authorList>
    </citation>
    <scope>NUCLEOTIDE SEQUENCE [LARGE SCALE GENOMIC DNA]</scope>
    <source>
        <strain evidence="2">ER-17-0199</strain>
        <tissue evidence="2">Blubber</tissue>
    </source>
</reference>
<accession>A0AB34GT27</accession>
<protein>
    <submittedName>
        <fullName evidence="2">Uncharacterized protein</fullName>
    </submittedName>
</protein>
<dbReference type="Proteomes" id="UP001159641">
    <property type="component" value="Unassembled WGS sequence"/>
</dbReference>
<sequence>METQSEEQAAAETADSRGEGEPPQVAGAQAARPEDRMTLLLSDNLRSHYSIFKQASLMEALWQHLGLQNLRINLLSHDFVDIVAQELLCRFKQI</sequence>
<proteinExistence type="predicted"/>
<gene>
    <name evidence="2" type="ORF">J1605_010704</name>
</gene>
<keyword evidence="3" id="KW-1185">Reference proteome</keyword>
<name>A0AB34GT27_ESCRO</name>
<evidence type="ECO:0000256" key="1">
    <source>
        <dbReference type="SAM" id="MobiDB-lite"/>
    </source>
</evidence>
<dbReference type="EMBL" id="JAIQCJ010002137">
    <property type="protein sequence ID" value="KAJ8781956.1"/>
    <property type="molecule type" value="Genomic_DNA"/>
</dbReference>
<organism evidence="2 3">
    <name type="scientific">Eschrichtius robustus</name>
    <name type="common">California gray whale</name>
    <name type="synonym">Eschrichtius gibbosus</name>
    <dbReference type="NCBI Taxonomy" id="9764"/>
    <lineage>
        <taxon>Eukaryota</taxon>
        <taxon>Metazoa</taxon>
        <taxon>Chordata</taxon>
        <taxon>Craniata</taxon>
        <taxon>Vertebrata</taxon>
        <taxon>Euteleostomi</taxon>
        <taxon>Mammalia</taxon>
        <taxon>Eutheria</taxon>
        <taxon>Laurasiatheria</taxon>
        <taxon>Artiodactyla</taxon>
        <taxon>Whippomorpha</taxon>
        <taxon>Cetacea</taxon>
        <taxon>Mysticeti</taxon>
        <taxon>Eschrichtiidae</taxon>
        <taxon>Eschrichtius</taxon>
    </lineage>
</organism>
<feature type="compositionally biased region" description="Low complexity" evidence="1">
    <location>
        <begin position="1"/>
        <end position="13"/>
    </location>
</feature>
<evidence type="ECO:0000313" key="3">
    <source>
        <dbReference type="Proteomes" id="UP001159641"/>
    </source>
</evidence>